<dbReference type="Pfam" id="PF02321">
    <property type="entry name" value="OEP"/>
    <property type="match status" value="1"/>
</dbReference>
<dbReference type="GO" id="GO:1990281">
    <property type="term" value="C:efflux pump complex"/>
    <property type="evidence" value="ECO:0007669"/>
    <property type="project" value="TreeGrafter"/>
</dbReference>
<evidence type="ECO:0000313" key="9">
    <source>
        <dbReference type="Proteomes" id="UP000652681"/>
    </source>
</evidence>
<organism evidence="8 9">
    <name type="scientific">Taishania pollutisoli</name>
    <dbReference type="NCBI Taxonomy" id="2766479"/>
    <lineage>
        <taxon>Bacteria</taxon>
        <taxon>Pseudomonadati</taxon>
        <taxon>Bacteroidota</taxon>
        <taxon>Flavobacteriia</taxon>
        <taxon>Flavobacteriales</taxon>
        <taxon>Crocinitomicaceae</taxon>
        <taxon>Taishania</taxon>
    </lineage>
</organism>
<keyword evidence="7" id="KW-0998">Cell outer membrane</keyword>
<dbReference type="PANTHER" id="PTHR30026:SF20">
    <property type="entry name" value="OUTER MEMBRANE PROTEIN TOLC"/>
    <property type="match status" value="1"/>
</dbReference>
<dbReference type="InterPro" id="IPR051906">
    <property type="entry name" value="TolC-like"/>
</dbReference>
<dbReference type="Gene3D" id="1.20.1600.10">
    <property type="entry name" value="Outer membrane efflux proteins (OEP)"/>
    <property type="match status" value="1"/>
</dbReference>
<sequence length="421" mass="47830">MHKLIRVICVLAISSATVTGQETITIDSCIHWAKENYPLFRQNAVTSQLLEQNEKAVRENWLPKLSFMAQATYNTEVVQFNFPGMNIDFPHDAYMTALSLEQTLIDGGRIKAQGNIERTSSEITIRQNEVELYKLVERINQLYINILLGRENINVLQLYKEDLENRAKNIRLGVENGMVLPSALDELSAEILKTEQNIDQSVFQLLGLYKTLSLYTGKEISDQTELMVQPIGGEAIQLEINRPEMKLFDLQTTLLEQRYKLINKNAIPTLSLGASGNYGRPGPNFINQDLRFFGSANLTLRWNISSLYGLNREKTKLELNKSLVELQKEAFLFNIQASLNTQTSQLEAYSRIIEKDNEIIEKRQRVTATASSQMENGKITVVNYLSQLNAELQATLNKKVHEIQRMNLISSINATSGSFNF</sequence>
<evidence type="ECO:0000256" key="5">
    <source>
        <dbReference type="ARBA" id="ARBA00022692"/>
    </source>
</evidence>
<dbReference type="Proteomes" id="UP000652681">
    <property type="component" value="Unassembled WGS sequence"/>
</dbReference>
<evidence type="ECO:0000256" key="3">
    <source>
        <dbReference type="ARBA" id="ARBA00022448"/>
    </source>
</evidence>
<dbReference type="GO" id="GO:0015562">
    <property type="term" value="F:efflux transmembrane transporter activity"/>
    <property type="evidence" value="ECO:0007669"/>
    <property type="project" value="InterPro"/>
</dbReference>
<keyword evidence="6" id="KW-0472">Membrane</keyword>
<comment type="subcellular location">
    <subcellularLocation>
        <location evidence="1">Cell outer membrane</location>
    </subcellularLocation>
</comment>
<dbReference type="InterPro" id="IPR003423">
    <property type="entry name" value="OMP_efflux"/>
</dbReference>
<evidence type="ECO:0000256" key="2">
    <source>
        <dbReference type="ARBA" id="ARBA00007613"/>
    </source>
</evidence>
<dbReference type="GO" id="GO:0009279">
    <property type="term" value="C:cell outer membrane"/>
    <property type="evidence" value="ECO:0007669"/>
    <property type="project" value="UniProtKB-SubCell"/>
</dbReference>
<dbReference type="EMBL" id="JACVEL010000003">
    <property type="protein sequence ID" value="MBC9812046.1"/>
    <property type="molecule type" value="Genomic_DNA"/>
</dbReference>
<accession>A0A8J6P8G6</accession>
<dbReference type="RefSeq" id="WP_216713771.1">
    <property type="nucleotide sequence ID" value="NZ_JACVEL010000003.1"/>
</dbReference>
<comment type="similarity">
    <text evidence="2">Belongs to the outer membrane factor (OMF) (TC 1.B.17) family.</text>
</comment>
<keyword evidence="5" id="KW-0812">Transmembrane</keyword>
<dbReference type="PANTHER" id="PTHR30026">
    <property type="entry name" value="OUTER MEMBRANE PROTEIN TOLC"/>
    <property type="match status" value="1"/>
</dbReference>
<dbReference type="SUPFAM" id="SSF56954">
    <property type="entry name" value="Outer membrane efflux proteins (OEP)"/>
    <property type="match status" value="1"/>
</dbReference>
<evidence type="ECO:0000256" key="1">
    <source>
        <dbReference type="ARBA" id="ARBA00004442"/>
    </source>
</evidence>
<proteinExistence type="inferred from homology"/>
<keyword evidence="9" id="KW-1185">Reference proteome</keyword>
<dbReference type="AlphaFoldDB" id="A0A8J6P8G6"/>
<keyword evidence="3" id="KW-0813">Transport</keyword>
<comment type="caution">
    <text evidence="8">The sequence shown here is derived from an EMBL/GenBank/DDBJ whole genome shotgun (WGS) entry which is preliminary data.</text>
</comment>
<dbReference type="GO" id="GO:0015288">
    <property type="term" value="F:porin activity"/>
    <property type="evidence" value="ECO:0007669"/>
    <property type="project" value="TreeGrafter"/>
</dbReference>
<evidence type="ECO:0000256" key="4">
    <source>
        <dbReference type="ARBA" id="ARBA00022452"/>
    </source>
</evidence>
<evidence type="ECO:0000256" key="7">
    <source>
        <dbReference type="ARBA" id="ARBA00023237"/>
    </source>
</evidence>
<keyword evidence="4" id="KW-1134">Transmembrane beta strand</keyword>
<name>A0A8J6P8G6_9FLAO</name>
<gene>
    <name evidence="8" type="ORF">H9Y05_06090</name>
</gene>
<evidence type="ECO:0000313" key="8">
    <source>
        <dbReference type="EMBL" id="MBC9812046.1"/>
    </source>
</evidence>
<protein>
    <submittedName>
        <fullName evidence="8">TolC family protein</fullName>
    </submittedName>
</protein>
<evidence type="ECO:0000256" key="6">
    <source>
        <dbReference type="ARBA" id="ARBA00023136"/>
    </source>
</evidence>
<reference evidence="8" key="1">
    <citation type="submission" date="2020-09" db="EMBL/GenBank/DDBJ databases">
        <title>Taishania pollutisoli gen. nov., sp. nov., Isolated from Tetrabromobisphenol A-Contaminated Soil.</title>
        <authorList>
            <person name="Chen Q."/>
        </authorList>
    </citation>
    <scope>NUCLEOTIDE SEQUENCE</scope>
    <source>
        <strain evidence="8">CZZ-1</strain>
    </source>
</reference>